<name>A0AAN9XKK8_PSOTE</name>
<evidence type="ECO:0000256" key="1">
    <source>
        <dbReference type="SAM" id="Phobius"/>
    </source>
</evidence>
<protein>
    <submittedName>
        <fullName evidence="2">Uncharacterized protein</fullName>
    </submittedName>
</protein>
<reference evidence="2 3" key="1">
    <citation type="submission" date="2024-01" db="EMBL/GenBank/DDBJ databases">
        <title>The genomes of 5 underutilized Papilionoideae crops provide insights into root nodulation and disease resistanc.</title>
        <authorList>
            <person name="Jiang F."/>
        </authorList>
    </citation>
    <scope>NUCLEOTIDE SEQUENCE [LARGE SCALE GENOMIC DNA]</scope>
    <source>
        <strain evidence="2">DUOXIRENSHENG_FW03</strain>
        <tissue evidence="2">Leaves</tissue>
    </source>
</reference>
<accession>A0AAN9XKK8</accession>
<keyword evidence="1" id="KW-1133">Transmembrane helix</keyword>
<evidence type="ECO:0000313" key="2">
    <source>
        <dbReference type="EMBL" id="KAK7395651.1"/>
    </source>
</evidence>
<dbReference type="EMBL" id="JAYMYS010000004">
    <property type="protein sequence ID" value="KAK7395651.1"/>
    <property type="molecule type" value="Genomic_DNA"/>
</dbReference>
<proteinExistence type="predicted"/>
<evidence type="ECO:0000313" key="3">
    <source>
        <dbReference type="Proteomes" id="UP001386955"/>
    </source>
</evidence>
<dbReference type="Proteomes" id="UP001386955">
    <property type="component" value="Unassembled WGS sequence"/>
</dbReference>
<keyword evidence="1" id="KW-0812">Transmembrane</keyword>
<sequence length="73" mass="8386">MVTPSSSPSVVSYFFIVAIVNYSSTVAFICYTVANTCRHKPLEFSLQIRETLKLRLDVQRFLHEQLEASLEFL</sequence>
<keyword evidence="1" id="KW-0472">Membrane</keyword>
<keyword evidence="3" id="KW-1185">Reference proteome</keyword>
<comment type="caution">
    <text evidence="2">The sequence shown here is derived from an EMBL/GenBank/DDBJ whole genome shotgun (WGS) entry which is preliminary data.</text>
</comment>
<feature type="transmembrane region" description="Helical" evidence="1">
    <location>
        <begin position="12"/>
        <end position="34"/>
    </location>
</feature>
<gene>
    <name evidence="2" type="ORF">VNO78_16216</name>
</gene>
<dbReference type="AlphaFoldDB" id="A0AAN9XKK8"/>
<organism evidence="2 3">
    <name type="scientific">Psophocarpus tetragonolobus</name>
    <name type="common">Winged bean</name>
    <name type="synonym">Dolichos tetragonolobus</name>
    <dbReference type="NCBI Taxonomy" id="3891"/>
    <lineage>
        <taxon>Eukaryota</taxon>
        <taxon>Viridiplantae</taxon>
        <taxon>Streptophyta</taxon>
        <taxon>Embryophyta</taxon>
        <taxon>Tracheophyta</taxon>
        <taxon>Spermatophyta</taxon>
        <taxon>Magnoliopsida</taxon>
        <taxon>eudicotyledons</taxon>
        <taxon>Gunneridae</taxon>
        <taxon>Pentapetalae</taxon>
        <taxon>rosids</taxon>
        <taxon>fabids</taxon>
        <taxon>Fabales</taxon>
        <taxon>Fabaceae</taxon>
        <taxon>Papilionoideae</taxon>
        <taxon>50 kb inversion clade</taxon>
        <taxon>NPAAA clade</taxon>
        <taxon>indigoferoid/millettioid clade</taxon>
        <taxon>Phaseoleae</taxon>
        <taxon>Psophocarpus</taxon>
    </lineage>
</organism>